<reference evidence="1" key="1">
    <citation type="submission" date="2019-10" db="EMBL/GenBank/DDBJ databases">
        <title>Draft genome sequece of Microseira wollei NIES-4236.</title>
        <authorList>
            <person name="Yamaguchi H."/>
            <person name="Suzuki S."/>
            <person name="Kawachi M."/>
        </authorList>
    </citation>
    <scope>NUCLEOTIDE SEQUENCE</scope>
    <source>
        <strain evidence="1">NIES-4236</strain>
    </source>
</reference>
<organism evidence="1 2">
    <name type="scientific">Microseira wollei NIES-4236</name>
    <dbReference type="NCBI Taxonomy" id="2530354"/>
    <lineage>
        <taxon>Bacteria</taxon>
        <taxon>Bacillati</taxon>
        <taxon>Cyanobacteriota</taxon>
        <taxon>Cyanophyceae</taxon>
        <taxon>Oscillatoriophycideae</taxon>
        <taxon>Aerosakkonematales</taxon>
        <taxon>Aerosakkonemataceae</taxon>
        <taxon>Microseira</taxon>
    </lineage>
</organism>
<name>A0AAV3XRV9_9CYAN</name>
<keyword evidence="2" id="KW-1185">Reference proteome</keyword>
<gene>
    <name evidence="1" type="ORF">MiSe_85610</name>
</gene>
<evidence type="ECO:0000313" key="2">
    <source>
        <dbReference type="Proteomes" id="UP001050975"/>
    </source>
</evidence>
<protein>
    <submittedName>
        <fullName evidence="1">No_hits_found</fullName>
    </submittedName>
</protein>
<proteinExistence type="predicted"/>
<evidence type="ECO:0000313" key="1">
    <source>
        <dbReference type="EMBL" id="GET43736.1"/>
    </source>
</evidence>
<accession>A0AAV3XRV9</accession>
<sequence>MQELIATVPMLNTPQEIEKAIELYKNSDLSGFELIKLWQAIRDAALNQIFPDSNSDNVPGGDSY</sequence>
<dbReference type="EMBL" id="BLAY01000247">
    <property type="protein sequence ID" value="GET43736.1"/>
    <property type="molecule type" value="Genomic_DNA"/>
</dbReference>
<dbReference type="RefSeq" id="WP_226592843.1">
    <property type="nucleotide sequence ID" value="NZ_BLAY01000247.1"/>
</dbReference>
<dbReference type="Proteomes" id="UP001050975">
    <property type="component" value="Unassembled WGS sequence"/>
</dbReference>
<dbReference type="AlphaFoldDB" id="A0AAV3XRV9"/>
<comment type="caution">
    <text evidence="1">The sequence shown here is derived from an EMBL/GenBank/DDBJ whole genome shotgun (WGS) entry which is preliminary data.</text>
</comment>